<evidence type="ECO:0000313" key="3">
    <source>
        <dbReference type="Proteomes" id="UP000002497"/>
    </source>
</evidence>
<accession>E9CW28</accession>
<gene>
    <name evidence="2" type="ORF">CPSG_01661</name>
</gene>
<dbReference type="HOGENOM" id="CLU_2236354_0_0_1"/>
<protein>
    <submittedName>
        <fullName evidence="2">Predicted protein</fullName>
    </submittedName>
</protein>
<dbReference type="AlphaFoldDB" id="E9CW28"/>
<organism evidence="3">
    <name type="scientific">Coccidioides posadasii (strain RMSCC 757 / Silveira)</name>
    <name type="common">Valley fever fungus</name>
    <dbReference type="NCBI Taxonomy" id="443226"/>
    <lineage>
        <taxon>Eukaryota</taxon>
        <taxon>Fungi</taxon>
        <taxon>Dikarya</taxon>
        <taxon>Ascomycota</taxon>
        <taxon>Pezizomycotina</taxon>
        <taxon>Eurotiomycetes</taxon>
        <taxon>Eurotiomycetidae</taxon>
        <taxon>Onygenales</taxon>
        <taxon>Onygenaceae</taxon>
        <taxon>Coccidioides</taxon>
    </lineage>
</organism>
<evidence type="ECO:0000313" key="2">
    <source>
        <dbReference type="EMBL" id="EFW21504.1"/>
    </source>
</evidence>
<sequence length="105" mass="11501">MSYGKHGCYTCVYKGIAGGLIVTCLRTFCVDKLPGPRVLARWQTSHSAQRACLRVSNPICRRKHHSTAGRNQSSAENVPGNKGSEMGSVQPEERSPGAMRTAKRR</sequence>
<reference evidence="3" key="1">
    <citation type="journal article" date="2010" name="Genome Res.">
        <title>Population genomic sequencing of Coccidioides fungi reveals recent hybridization and transposon control.</title>
        <authorList>
            <person name="Neafsey D.E."/>
            <person name="Barker B.M."/>
            <person name="Sharpton T.J."/>
            <person name="Stajich J.E."/>
            <person name="Park D.J."/>
            <person name="Whiston E."/>
            <person name="Hung C.-Y."/>
            <person name="McMahan C."/>
            <person name="White J."/>
            <person name="Sykes S."/>
            <person name="Heiman D."/>
            <person name="Young S."/>
            <person name="Zeng Q."/>
            <person name="Abouelleil A."/>
            <person name="Aftuck L."/>
            <person name="Bessette D."/>
            <person name="Brown A."/>
            <person name="FitzGerald M."/>
            <person name="Lui A."/>
            <person name="Macdonald J.P."/>
            <person name="Priest M."/>
            <person name="Orbach M.J."/>
            <person name="Galgiani J.N."/>
            <person name="Kirkland T.N."/>
            <person name="Cole G.T."/>
            <person name="Birren B.W."/>
            <person name="Henn M.R."/>
            <person name="Taylor J.W."/>
            <person name="Rounsley S.D."/>
        </authorList>
    </citation>
    <scope>NUCLEOTIDE SEQUENCE [LARGE SCALE GENOMIC DNA]</scope>
    <source>
        <strain evidence="3">RMSCC 757 / Silveira</strain>
    </source>
</reference>
<proteinExistence type="predicted"/>
<feature type="region of interest" description="Disordered" evidence="1">
    <location>
        <begin position="62"/>
        <end position="105"/>
    </location>
</feature>
<keyword evidence="3" id="KW-1185">Reference proteome</keyword>
<name>E9CW28_COCPS</name>
<dbReference type="Proteomes" id="UP000002497">
    <property type="component" value="Unassembled WGS sequence"/>
</dbReference>
<evidence type="ECO:0000256" key="1">
    <source>
        <dbReference type="SAM" id="MobiDB-lite"/>
    </source>
</evidence>
<dbReference type="EMBL" id="GL636487">
    <property type="protein sequence ID" value="EFW21504.1"/>
    <property type="molecule type" value="Genomic_DNA"/>
</dbReference>
<dbReference type="VEuPathDB" id="FungiDB:CPSG_01661"/>
<reference evidence="3" key="2">
    <citation type="submission" date="2010-03" db="EMBL/GenBank/DDBJ databases">
        <title>The genome sequence of Coccidioides posadasii strain Silveira.</title>
        <authorList>
            <consortium name="The Broad Institute Genome Sequencing Center for Infectious Disease"/>
            <person name="Neafsey D."/>
            <person name="Orbach M."/>
            <person name="Henn M.R."/>
            <person name="Cole G.T."/>
            <person name="Galgiani J."/>
            <person name="Gardner M.J."/>
            <person name="Kirkland T.N."/>
            <person name="Taylor J.W."/>
            <person name="Young S.K."/>
            <person name="Zeng Q."/>
            <person name="Koehrsen M."/>
            <person name="Alvarado L."/>
            <person name="Berlin A."/>
            <person name="Borenstein D."/>
            <person name="Chapman S.B."/>
            <person name="Chen Z."/>
            <person name="Engels R."/>
            <person name="Freedman E."/>
            <person name="Gellesch M."/>
            <person name="Goldberg J."/>
            <person name="Griggs A."/>
            <person name="Gujja S."/>
            <person name="Heilman E."/>
            <person name="Heiman D."/>
            <person name="Howarth C."/>
            <person name="Jen D."/>
            <person name="Larson L."/>
            <person name="Mehta T."/>
            <person name="Neiman D."/>
            <person name="Park D."/>
            <person name="Pearson M."/>
            <person name="Richards J."/>
            <person name="Roberts A."/>
            <person name="Saif S."/>
            <person name="Shea T."/>
            <person name="Shenoy N."/>
            <person name="Sisk P."/>
            <person name="Stolte C."/>
            <person name="Sykes S."/>
            <person name="Walk T."/>
            <person name="White J."/>
            <person name="Yandava C."/>
            <person name="Haas B."/>
            <person name="Nusbaum C."/>
            <person name="Birren B."/>
        </authorList>
    </citation>
    <scope>NUCLEOTIDE SEQUENCE [LARGE SCALE GENOMIC DNA]</scope>
    <source>
        <strain evidence="3">RMSCC 757 / Silveira</strain>
    </source>
</reference>